<name>A0A7L9WUA5_9RHOB</name>
<dbReference type="InterPro" id="IPR000073">
    <property type="entry name" value="AB_hydrolase_1"/>
</dbReference>
<dbReference type="RefSeq" id="WP_193080944.1">
    <property type="nucleotide sequence ID" value="NZ_CP045201.1"/>
</dbReference>
<dbReference type="Pfam" id="PF12697">
    <property type="entry name" value="Abhydrolase_6"/>
    <property type="match status" value="1"/>
</dbReference>
<gene>
    <name evidence="2" type="ORF">F3W81_18700</name>
</gene>
<evidence type="ECO:0000313" key="2">
    <source>
        <dbReference type="EMBL" id="QOL82670.1"/>
    </source>
</evidence>
<dbReference type="AlphaFoldDB" id="A0A7L9WUA5"/>
<keyword evidence="3" id="KW-1185">Reference proteome</keyword>
<dbReference type="Proteomes" id="UP000594118">
    <property type="component" value="Chromosome"/>
</dbReference>
<dbReference type="PANTHER" id="PTHR37017:SF11">
    <property type="entry name" value="ESTERASE_LIPASE_THIOESTERASE DOMAIN-CONTAINING PROTEIN"/>
    <property type="match status" value="1"/>
</dbReference>
<dbReference type="Gene3D" id="3.40.50.1820">
    <property type="entry name" value="alpha/beta hydrolase"/>
    <property type="match status" value="1"/>
</dbReference>
<reference evidence="2 3" key="1">
    <citation type="submission" date="2019-10" db="EMBL/GenBank/DDBJ databases">
        <title>Pseudopuniceibacterium sp. HQ09 islated from Antarctica.</title>
        <authorList>
            <person name="Liao L."/>
            <person name="Su S."/>
            <person name="Chen B."/>
            <person name="Yu Y."/>
        </authorList>
    </citation>
    <scope>NUCLEOTIDE SEQUENCE [LARGE SCALE GENOMIC DNA]</scope>
    <source>
        <strain evidence="2 3">HQ09</strain>
    </source>
</reference>
<organism evidence="2 3">
    <name type="scientific">Pseudooceanicola spongiae</name>
    <dbReference type="NCBI Taxonomy" id="2613965"/>
    <lineage>
        <taxon>Bacteria</taxon>
        <taxon>Pseudomonadati</taxon>
        <taxon>Pseudomonadota</taxon>
        <taxon>Alphaproteobacteria</taxon>
        <taxon>Rhodobacterales</taxon>
        <taxon>Paracoccaceae</taxon>
        <taxon>Pseudooceanicola</taxon>
    </lineage>
</organism>
<dbReference type="InterPro" id="IPR029058">
    <property type="entry name" value="AB_hydrolase_fold"/>
</dbReference>
<proteinExistence type="predicted"/>
<dbReference type="GO" id="GO:0016787">
    <property type="term" value="F:hydrolase activity"/>
    <property type="evidence" value="ECO:0007669"/>
    <property type="project" value="UniProtKB-KW"/>
</dbReference>
<evidence type="ECO:0000259" key="1">
    <source>
        <dbReference type="Pfam" id="PF12697"/>
    </source>
</evidence>
<dbReference type="InterPro" id="IPR052897">
    <property type="entry name" value="Sec-Metab_Biosynth_Hydrolase"/>
</dbReference>
<dbReference type="EMBL" id="CP045201">
    <property type="protein sequence ID" value="QOL82670.1"/>
    <property type="molecule type" value="Genomic_DNA"/>
</dbReference>
<accession>A0A7L9WUA5</accession>
<keyword evidence="2" id="KW-0378">Hydrolase</keyword>
<dbReference type="PANTHER" id="PTHR37017">
    <property type="entry name" value="AB HYDROLASE-1 DOMAIN-CONTAINING PROTEIN-RELATED"/>
    <property type="match status" value="1"/>
</dbReference>
<feature type="domain" description="AB hydrolase-1" evidence="1">
    <location>
        <begin position="11"/>
        <end position="224"/>
    </location>
</feature>
<dbReference type="SUPFAM" id="SSF53474">
    <property type="entry name" value="alpha/beta-Hydrolases"/>
    <property type="match status" value="1"/>
</dbReference>
<sequence>MSDLPEKPVTVVLVHGAWGDASGWRRVIAHLHAAGLPVVAVQNPTTSLADDVAATQLALASIEGPVVLAGHSWGGTVITEAGNDPKVKALVYVAAFAPEVGQSTGEQVALHSTPPGLDGIIDDDNGHLMMSAESWVKNVAQDLPEAEARVLAAVQTPLGMQTFADKVTQTAWLGRPVWFVISGADRAVSVDLQRELAASLKAHTTELDSSHMSILSQPQAVAAVIADAATYVAAQSA</sequence>
<evidence type="ECO:0000313" key="3">
    <source>
        <dbReference type="Proteomes" id="UP000594118"/>
    </source>
</evidence>
<dbReference type="KEGG" id="pshq:F3W81_18700"/>
<protein>
    <submittedName>
        <fullName evidence="2">Alpha/beta fold hydrolase</fullName>
    </submittedName>
</protein>